<name>A0A3B4APD5_9GOBI</name>
<feature type="domain" description="Microtubule-associated protein 10 C-terminal" evidence="2">
    <location>
        <begin position="148"/>
        <end position="400"/>
    </location>
</feature>
<protein>
    <recommendedName>
        <fullName evidence="2">Microtubule-associated protein 10 C-terminal domain-containing protein</fullName>
    </recommendedName>
</protein>
<sequence length="669" mass="74622">MVLDVKEEIPKFVGSSLISLTKVMNKIKQDATERGVSTPSSHGQRGTVGISNLKAVKVGTLFLSYKLLSLGSILIPHINDKVDSTNVDVCLKDKINKKEFDELPVNAENLQKSDQDEGSKLSNEESIKQETFPSECQEIDSHEEECMSIFCPPHLYYNNTAKESRKYEEESRKLLESNFESIPVVRGFQDEIAQTVHLKEQRPNVTNSSQEKQQISTGDVTPNVIGQALRQMPLLNALLVELSQLTSSNVNQPLTVHPNLSWIYRPASTESTTVERHTTKKSQNESKSKQVASPKSKDLYFPRHCSTPVQGERKSTPRKKLIYGTTKSFNLRLKQNGPILKQRECMQLFENKMQRNTSKDKSKGVEKLPKFPKSRSVQRSKLTENIETMIQNITLNSTPRESITEKQQNVESAAAKPIGTPHGDASISEKNLLIESPSRLIHIPTNVQSNNSVKINQSSPDNHTGKYSGSRSSRSNVDSSLSDHSGGEEDYTDDFNSFETSDVLSPDATSPSPELQRQITKTPSDLGTSSNSSPESIKKTHRSVIPAPIKSLRSPQRALRGTYRIQRPTFGVSFSSEDGDTGRASSKVSAYLGKPVGDSSREERSSGDSLTSMRDRSESKSRQSMKRYSDESSFEHKSEDEDELGTLDFKKGYKHISELVVQKLPGYTM</sequence>
<dbReference type="STRING" id="409849.ENSPMGP00000018469"/>
<dbReference type="GO" id="GO:0051256">
    <property type="term" value="P:mitotic spindle midzone assembly"/>
    <property type="evidence" value="ECO:0007669"/>
    <property type="project" value="TreeGrafter"/>
</dbReference>
<dbReference type="GO" id="GO:1990023">
    <property type="term" value="C:mitotic spindle midzone"/>
    <property type="evidence" value="ECO:0007669"/>
    <property type="project" value="TreeGrafter"/>
</dbReference>
<feature type="compositionally biased region" description="Polar residues" evidence="1">
    <location>
        <begin position="396"/>
        <end position="411"/>
    </location>
</feature>
<proteinExistence type="predicted"/>
<dbReference type="GO" id="GO:0008017">
    <property type="term" value="F:microtubule binding"/>
    <property type="evidence" value="ECO:0007669"/>
    <property type="project" value="InterPro"/>
</dbReference>
<dbReference type="GO" id="GO:0005881">
    <property type="term" value="C:cytoplasmic microtubule"/>
    <property type="evidence" value="ECO:0007669"/>
    <property type="project" value="TreeGrafter"/>
</dbReference>
<feature type="region of interest" description="Disordered" evidence="1">
    <location>
        <begin position="355"/>
        <end position="380"/>
    </location>
</feature>
<feature type="compositionally biased region" description="Basic and acidic residues" evidence="1">
    <location>
        <begin position="273"/>
        <end position="288"/>
    </location>
</feature>
<dbReference type="GO" id="GO:0030496">
    <property type="term" value="C:midbody"/>
    <property type="evidence" value="ECO:0007669"/>
    <property type="project" value="TreeGrafter"/>
</dbReference>
<feature type="compositionally biased region" description="Basic and acidic residues" evidence="1">
    <location>
        <begin position="111"/>
        <end position="128"/>
    </location>
</feature>
<keyword evidence="4" id="KW-1185">Reference proteome</keyword>
<dbReference type="GO" id="GO:0032467">
    <property type="term" value="P:positive regulation of cytokinesis"/>
    <property type="evidence" value="ECO:0007669"/>
    <property type="project" value="TreeGrafter"/>
</dbReference>
<dbReference type="InterPro" id="IPR026679">
    <property type="entry name" value="MAP10_C-term"/>
</dbReference>
<evidence type="ECO:0000313" key="4">
    <source>
        <dbReference type="Proteomes" id="UP000261520"/>
    </source>
</evidence>
<feature type="region of interest" description="Disordered" evidence="1">
    <location>
        <begin position="270"/>
        <end position="316"/>
    </location>
</feature>
<organism evidence="3 4">
    <name type="scientific">Periophthalmus magnuspinnatus</name>
    <dbReference type="NCBI Taxonomy" id="409849"/>
    <lineage>
        <taxon>Eukaryota</taxon>
        <taxon>Metazoa</taxon>
        <taxon>Chordata</taxon>
        <taxon>Craniata</taxon>
        <taxon>Vertebrata</taxon>
        <taxon>Euteleostomi</taxon>
        <taxon>Actinopterygii</taxon>
        <taxon>Neopterygii</taxon>
        <taxon>Teleostei</taxon>
        <taxon>Neoteleostei</taxon>
        <taxon>Acanthomorphata</taxon>
        <taxon>Gobiaria</taxon>
        <taxon>Gobiiformes</taxon>
        <taxon>Gobioidei</taxon>
        <taxon>Gobiidae</taxon>
        <taxon>Oxudercinae</taxon>
        <taxon>Periophthalmus</taxon>
    </lineage>
</organism>
<evidence type="ECO:0000259" key="2">
    <source>
        <dbReference type="Pfam" id="PF14925"/>
    </source>
</evidence>
<dbReference type="AlphaFoldDB" id="A0A3B4APD5"/>
<reference evidence="3" key="1">
    <citation type="submission" date="2025-08" db="UniProtKB">
        <authorList>
            <consortium name="Ensembl"/>
        </authorList>
    </citation>
    <scope>IDENTIFICATION</scope>
</reference>
<dbReference type="Ensembl" id="ENSPMGT00000019695.1">
    <property type="protein sequence ID" value="ENSPMGP00000018469.1"/>
    <property type="gene ID" value="ENSPMGG00000015058.1"/>
</dbReference>
<feature type="compositionally biased region" description="Basic and acidic residues" evidence="1">
    <location>
        <begin position="357"/>
        <end position="369"/>
    </location>
</feature>
<feature type="compositionally biased region" description="Polar residues" evidence="1">
    <location>
        <begin position="445"/>
        <end position="467"/>
    </location>
</feature>
<dbReference type="InterPro" id="IPR039302">
    <property type="entry name" value="MAP10"/>
</dbReference>
<dbReference type="PANTHER" id="PTHR21831:SF2">
    <property type="entry name" value="MICROTUBULE-ASSOCIATED PROTEIN 10"/>
    <property type="match status" value="1"/>
</dbReference>
<evidence type="ECO:0000256" key="1">
    <source>
        <dbReference type="SAM" id="MobiDB-lite"/>
    </source>
</evidence>
<dbReference type="PANTHER" id="PTHR21831">
    <property type="entry name" value="MICROTUBULE-ASSOCIATED PROTEIN 10"/>
    <property type="match status" value="1"/>
</dbReference>
<accession>A0A3B4APD5</accession>
<feature type="compositionally biased region" description="Low complexity" evidence="1">
    <location>
        <begin position="468"/>
        <end position="484"/>
    </location>
</feature>
<feature type="region of interest" description="Disordered" evidence="1">
    <location>
        <begin position="106"/>
        <end position="134"/>
    </location>
</feature>
<dbReference type="Proteomes" id="UP000261520">
    <property type="component" value="Unplaced"/>
</dbReference>
<dbReference type="Pfam" id="PF14925">
    <property type="entry name" value="HPHLAWLY"/>
    <property type="match status" value="2"/>
</dbReference>
<feature type="compositionally biased region" description="Basic and acidic residues" evidence="1">
    <location>
        <begin position="613"/>
        <end position="639"/>
    </location>
</feature>
<feature type="compositionally biased region" description="Polar residues" evidence="1">
    <location>
        <begin position="494"/>
        <end position="535"/>
    </location>
</feature>
<dbReference type="GO" id="GO:0097431">
    <property type="term" value="C:mitotic spindle pole"/>
    <property type="evidence" value="ECO:0007669"/>
    <property type="project" value="TreeGrafter"/>
</dbReference>
<reference evidence="3" key="2">
    <citation type="submission" date="2025-09" db="UniProtKB">
        <authorList>
            <consortium name="Ensembl"/>
        </authorList>
    </citation>
    <scope>IDENTIFICATION</scope>
</reference>
<feature type="region of interest" description="Disordered" evidence="1">
    <location>
        <begin position="444"/>
        <end position="642"/>
    </location>
</feature>
<dbReference type="GO" id="GO:0031122">
    <property type="term" value="P:cytoplasmic microtubule organization"/>
    <property type="evidence" value="ECO:0007669"/>
    <property type="project" value="TreeGrafter"/>
</dbReference>
<feature type="region of interest" description="Disordered" evidence="1">
    <location>
        <begin position="396"/>
        <end position="424"/>
    </location>
</feature>
<dbReference type="GO" id="GO:0005813">
    <property type="term" value="C:centrosome"/>
    <property type="evidence" value="ECO:0007669"/>
    <property type="project" value="TreeGrafter"/>
</dbReference>
<feature type="domain" description="Microtubule-associated protein 10 C-terminal" evidence="2">
    <location>
        <begin position="630"/>
        <end position="668"/>
    </location>
</feature>
<evidence type="ECO:0000313" key="3">
    <source>
        <dbReference type="Ensembl" id="ENSPMGP00000018469.1"/>
    </source>
</evidence>